<dbReference type="InterPro" id="IPR027417">
    <property type="entry name" value="P-loop_NTPase"/>
</dbReference>
<keyword evidence="3" id="KW-0479">Metal-binding</keyword>
<dbReference type="EMBL" id="AP025285">
    <property type="protein sequence ID" value="BDC91551.1"/>
    <property type="molecule type" value="Genomic_DNA"/>
</dbReference>
<keyword evidence="4" id="KW-0378">Hydrolase</keyword>
<keyword evidence="5" id="KW-0051">Antiviral defense</keyword>
<comment type="similarity">
    <text evidence="1">In the N-terminal section; belongs to the CRISPR-associated nuclease Cas3-HD family.</text>
</comment>
<evidence type="ECO:0000256" key="1">
    <source>
        <dbReference type="ARBA" id="ARBA00006847"/>
    </source>
</evidence>
<dbReference type="GO" id="GO:0016787">
    <property type="term" value="F:hydrolase activity"/>
    <property type="evidence" value="ECO:0007669"/>
    <property type="project" value="UniProtKB-KW"/>
</dbReference>
<sequence>MGGDHVIESLSDQAKALWAKTGSGEDRLSWEPLYVHLFDSAEVSRLVWRDYLSESVKTTIANSLGLTKQDAQCVVAWIVSNHDIGKATPAFQNNRYLRDLWERDLNAGFPAITPVDRPPHAFLGQVLFGEWLESQQGYPNGNQTIASIIGGHHGIYPSTKDLKDIHTFESEVLGTGLWRATQEELLNATFEAYLGPEVAKKLFATSVSPAIEVLLTAIEIMADWVASNTELFPLVQSVNSLGELQQRAAEAWQYLGLPKAIEFAEEDLAPNTLFHRRFPSLPAGAKLNSVQLATITAATAMDAPGLMIIEAPMGCGKTEASLLGAEILAHKFGQSGIAYLLPTQATSNAMFDRVESWLDDLLHDQCPEGPQDLHLLHSKAALDESFRALPKWKPGTMGDQTSNNKPTEEMLVAHQWFGGRKRGLALPAHAGMIPLA</sequence>
<name>A0AAU9CHG7_9ACTN</name>
<keyword evidence="8" id="KW-1185">Reference proteome</keyword>
<comment type="similarity">
    <text evidence="2">In the central section; belongs to the CRISPR-associated helicase Cas3 family.</text>
</comment>
<dbReference type="GO" id="GO:0051607">
    <property type="term" value="P:defense response to virus"/>
    <property type="evidence" value="ECO:0007669"/>
    <property type="project" value="UniProtKB-KW"/>
</dbReference>
<gene>
    <name evidence="7" type="ORF">ATTO_14230</name>
</gene>
<dbReference type="KEGG" id="lcal:ATTO_14230"/>
<dbReference type="NCBIfam" id="TIGR01596">
    <property type="entry name" value="cas3_HD"/>
    <property type="match status" value="1"/>
</dbReference>
<feature type="domain" description="HD Cas3-type" evidence="6">
    <location>
        <begin position="26"/>
        <end position="225"/>
    </location>
</feature>
<evidence type="ECO:0000256" key="5">
    <source>
        <dbReference type="ARBA" id="ARBA00023118"/>
    </source>
</evidence>
<dbReference type="AlphaFoldDB" id="A0AAU9CHG7"/>
<organism evidence="7 8">
    <name type="scientific">Leptogranulimonas caecicola</name>
    <dbReference type="NCBI Taxonomy" id="2894156"/>
    <lineage>
        <taxon>Bacteria</taxon>
        <taxon>Bacillati</taxon>
        <taxon>Actinomycetota</taxon>
        <taxon>Coriobacteriia</taxon>
        <taxon>Coriobacteriales</taxon>
        <taxon>Kribbibacteriaceae</taxon>
        <taxon>Leptogranulimonas</taxon>
    </lineage>
</organism>
<dbReference type="PROSITE" id="PS51643">
    <property type="entry name" value="HD_CAS3"/>
    <property type="match status" value="1"/>
</dbReference>
<dbReference type="InterPro" id="IPR006483">
    <property type="entry name" value="CRISPR-assoc_Cas3_HD"/>
</dbReference>
<reference evidence="7" key="1">
    <citation type="submission" date="2021-11" db="EMBL/GenBank/DDBJ databases">
        <title>Complete genome sequence of Atopobiaceae bacterium TOC12.</title>
        <authorList>
            <person name="Morinaga K."/>
            <person name="Kusada H."/>
            <person name="Tamaki H."/>
        </authorList>
    </citation>
    <scope>NUCLEOTIDE SEQUENCE</scope>
    <source>
        <strain evidence="7">TOC12</strain>
    </source>
</reference>
<dbReference type="GO" id="GO:0046872">
    <property type="term" value="F:metal ion binding"/>
    <property type="evidence" value="ECO:0007669"/>
    <property type="project" value="UniProtKB-KW"/>
</dbReference>
<dbReference type="SUPFAM" id="SSF52540">
    <property type="entry name" value="P-loop containing nucleoside triphosphate hydrolases"/>
    <property type="match status" value="1"/>
</dbReference>
<evidence type="ECO:0000313" key="8">
    <source>
        <dbReference type="Proteomes" id="UP001431186"/>
    </source>
</evidence>
<dbReference type="InterPro" id="IPR038257">
    <property type="entry name" value="CRISPR-assoc_Cas3_HD_sf"/>
</dbReference>
<proteinExistence type="inferred from homology"/>
<dbReference type="RefSeq" id="WP_265591521.1">
    <property type="nucleotide sequence ID" value="NZ_AP025285.1"/>
</dbReference>
<dbReference type="CDD" id="cd09641">
    <property type="entry name" value="Cas3''_I"/>
    <property type="match status" value="1"/>
</dbReference>
<protein>
    <recommendedName>
        <fullName evidence="6">HD Cas3-type domain-containing protein</fullName>
    </recommendedName>
</protein>
<dbReference type="Gene3D" id="1.10.3210.30">
    <property type="match status" value="1"/>
</dbReference>
<accession>A0AAU9CHG7</accession>
<evidence type="ECO:0000313" key="7">
    <source>
        <dbReference type="EMBL" id="BDC91551.1"/>
    </source>
</evidence>
<dbReference type="Pfam" id="PF18019">
    <property type="entry name" value="Cas3_HD"/>
    <property type="match status" value="1"/>
</dbReference>
<evidence type="ECO:0000256" key="3">
    <source>
        <dbReference type="ARBA" id="ARBA00022723"/>
    </source>
</evidence>
<dbReference type="Gene3D" id="3.40.50.300">
    <property type="entry name" value="P-loop containing nucleotide triphosphate hydrolases"/>
    <property type="match status" value="1"/>
</dbReference>
<dbReference type="Proteomes" id="UP001431186">
    <property type="component" value="Chromosome"/>
</dbReference>
<evidence type="ECO:0000256" key="2">
    <source>
        <dbReference type="ARBA" id="ARBA00009046"/>
    </source>
</evidence>
<evidence type="ECO:0000256" key="4">
    <source>
        <dbReference type="ARBA" id="ARBA00022801"/>
    </source>
</evidence>
<evidence type="ECO:0000259" key="6">
    <source>
        <dbReference type="PROSITE" id="PS51643"/>
    </source>
</evidence>